<dbReference type="Proteomes" id="UP000279271">
    <property type="component" value="Unassembled WGS sequence"/>
</dbReference>
<name>A0A087SI68_AUXPR</name>
<dbReference type="AlphaFoldDB" id="A0A087SI68"/>
<proteinExistence type="predicted"/>
<reference evidence="2 4" key="1">
    <citation type="journal article" date="2014" name="BMC Genomics">
        <title>Oil accumulation mechanisms of the oleaginous microalga Chlorella protothecoides revealed through its genome, transcriptomes, and proteomes.</title>
        <authorList>
            <person name="Gao C."/>
            <person name="Wang Y."/>
            <person name="Shen Y."/>
            <person name="Yan D."/>
            <person name="He X."/>
            <person name="Dai J."/>
            <person name="Wu Q."/>
        </authorList>
    </citation>
    <scope>NUCLEOTIDE SEQUENCE [LARGE SCALE GENOMIC DNA]</scope>
    <source>
        <strain evidence="2 4">0710</strain>
    </source>
</reference>
<feature type="region of interest" description="Disordered" evidence="1">
    <location>
        <begin position="1"/>
        <end position="36"/>
    </location>
</feature>
<evidence type="ECO:0000313" key="4">
    <source>
        <dbReference type="Proteomes" id="UP000028924"/>
    </source>
</evidence>
<protein>
    <submittedName>
        <fullName evidence="2">Uncharacterized protein</fullName>
    </submittedName>
</protein>
<dbReference type="GeneID" id="23617354"/>
<dbReference type="EMBL" id="QOKY01000193">
    <property type="protein sequence ID" value="RMZ53850.1"/>
    <property type="molecule type" value="Genomic_DNA"/>
</dbReference>
<dbReference type="OrthoDB" id="513434at2759"/>
<dbReference type="EMBL" id="KL662118">
    <property type="protein sequence ID" value="KFM25422.1"/>
    <property type="molecule type" value="Genomic_DNA"/>
</dbReference>
<sequence>MITKSSVHMDQVRSVLQGLHSDKGSSAAAHKDKLAQTKLREREMRDAAKADAQAKRLAKDQERTSLRALAKEERLTHDTKRAAKDCREICFPHKTSK</sequence>
<reference evidence="3" key="4">
    <citation type="submission" date="2018-11" db="EMBL/GenBank/DDBJ databases">
        <title>Characterization of plant carbon substrate utilization by Auxenochlorella protothecoides.</title>
        <authorList>
            <person name="Vogler B.W."/>
            <person name="Starkenburg S.R."/>
            <person name="Sudasinghe N."/>
            <person name="Schambach J.Y."/>
            <person name="Rollin J.A."/>
            <person name="Pattathil S."/>
            <person name="Barry A.N."/>
        </authorList>
    </citation>
    <scope>NUCLEOTIDE SEQUENCE [LARGE SCALE GENOMIC DNA]</scope>
    <source>
        <strain evidence="3">UTEX 25</strain>
    </source>
</reference>
<accession>A0A087SI68</accession>
<evidence type="ECO:0000313" key="2">
    <source>
        <dbReference type="EMBL" id="KFM25422.1"/>
    </source>
</evidence>
<evidence type="ECO:0000313" key="5">
    <source>
        <dbReference type="Proteomes" id="UP000279271"/>
    </source>
</evidence>
<keyword evidence="4" id="KW-1185">Reference proteome</keyword>
<dbReference type="Proteomes" id="UP000028924">
    <property type="component" value="Unassembled WGS sequence"/>
</dbReference>
<reference evidence="3" key="3">
    <citation type="submission" date="2018-10" db="EMBL/GenBank/DDBJ databases">
        <authorList>
            <person name="Hovde B."/>
            <person name="Zhang X."/>
        </authorList>
    </citation>
    <scope>NUCLEOTIDE SEQUENCE [LARGE SCALE GENOMIC DNA]</scope>
    <source>
        <strain evidence="3">UTEX 25</strain>
    </source>
</reference>
<evidence type="ECO:0000313" key="3">
    <source>
        <dbReference type="EMBL" id="RMZ53850.1"/>
    </source>
</evidence>
<dbReference type="KEGG" id="apro:F751_5963"/>
<organism evidence="2 4">
    <name type="scientific">Auxenochlorella protothecoides</name>
    <name type="common">Green microalga</name>
    <name type="synonym">Chlorella protothecoides</name>
    <dbReference type="NCBI Taxonomy" id="3075"/>
    <lineage>
        <taxon>Eukaryota</taxon>
        <taxon>Viridiplantae</taxon>
        <taxon>Chlorophyta</taxon>
        <taxon>core chlorophytes</taxon>
        <taxon>Trebouxiophyceae</taxon>
        <taxon>Chlorellales</taxon>
        <taxon>Chlorellaceae</taxon>
        <taxon>Auxenochlorella</taxon>
    </lineage>
</organism>
<evidence type="ECO:0000256" key="1">
    <source>
        <dbReference type="SAM" id="MobiDB-lite"/>
    </source>
</evidence>
<gene>
    <name evidence="3" type="ORF">APUTEX25_005596</name>
    <name evidence="2" type="ORF">F751_5963</name>
</gene>
<dbReference type="RefSeq" id="XP_011398317.1">
    <property type="nucleotide sequence ID" value="XM_011400015.1"/>
</dbReference>
<reference evidence="5" key="2">
    <citation type="journal article" date="2018" name="Algal Res.">
        <title>Characterization of plant carbon substrate utilization by Auxenochlorella protothecoides.</title>
        <authorList>
            <person name="Vogler B.W."/>
            <person name="Starkenburg S.R."/>
            <person name="Sudasinghe N."/>
            <person name="Schambach J.Y."/>
            <person name="Rollin J.A."/>
            <person name="Pattathil S."/>
            <person name="Barry A.N."/>
        </authorList>
    </citation>
    <scope>NUCLEOTIDE SEQUENCE [LARGE SCALE GENOMIC DNA]</scope>
    <source>
        <strain evidence="5">UTEX 25</strain>
    </source>
</reference>